<dbReference type="EMBL" id="ML145162">
    <property type="protein sequence ID" value="TBU55820.1"/>
    <property type="molecule type" value="Genomic_DNA"/>
</dbReference>
<dbReference type="Proteomes" id="UP000292082">
    <property type="component" value="Unassembled WGS sequence"/>
</dbReference>
<accession>A0A4Q9PNH5</accession>
<gene>
    <name evidence="2" type="ORF">BD310DRAFT_932839</name>
</gene>
<evidence type="ECO:0000313" key="3">
    <source>
        <dbReference type="Proteomes" id="UP000292082"/>
    </source>
</evidence>
<protein>
    <submittedName>
        <fullName evidence="2">Uncharacterized protein</fullName>
    </submittedName>
</protein>
<proteinExistence type="predicted"/>
<keyword evidence="3" id="KW-1185">Reference proteome</keyword>
<name>A0A4Q9PNH5_9APHY</name>
<organism evidence="2 3">
    <name type="scientific">Dichomitus squalens</name>
    <dbReference type="NCBI Taxonomy" id="114155"/>
    <lineage>
        <taxon>Eukaryota</taxon>
        <taxon>Fungi</taxon>
        <taxon>Dikarya</taxon>
        <taxon>Basidiomycota</taxon>
        <taxon>Agaricomycotina</taxon>
        <taxon>Agaricomycetes</taxon>
        <taxon>Polyporales</taxon>
        <taxon>Polyporaceae</taxon>
        <taxon>Dichomitus</taxon>
    </lineage>
</organism>
<evidence type="ECO:0000313" key="2">
    <source>
        <dbReference type="EMBL" id="TBU55820.1"/>
    </source>
</evidence>
<dbReference type="AlphaFoldDB" id="A0A4Q9PNH5"/>
<sequence>MWIRDIAQPATTHRIGTASGRGSSCPGPEALAPRSASAEDIDEILTGEAIGVMADGGTRLGGARRRPQVSYISLLLSTTYRTNRVGGASMRGVETHHDVHSRA</sequence>
<reference evidence="2 3" key="1">
    <citation type="submission" date="2019-01" db="EMBL/GenBank/DDBJ databases">
        <title>Draft genome sequences of three monokaryotic isolates of the white-rot basidiomycete fungus Dichomitus squalens.</title>
        <authorList>
            <consortium name="DOE Joint Genome Institute"/>
            <person name="Lopez S.C."/>
            <person name="Andreopoulos B."/>
            <person name="Pangilinan J."/>
            <person name="Lipzen A."/>
            <person name="Riley R."/>
            <person name="Ahrendt S."/>
            <person name="Ng V."/>
            <person name="Barry K."/>
            <person name="Daum C."/>
            <person name="Grigoriev I.V."/>
            <person name="Hilden K.S."/>
            <person name="Makela M.R."/>
            <person name="de Vries R.P."/>
        </authorList>
    </citation>
    <scope>NUCLEOTIDE SEQUENCE [LARGE SCALE GENOMIC DNA]</scope>
    <source>
        <strain evidence="2 3">CBS 464.89</strain>
    </source>
</reference>
<evidence type="ECO:0000256" key="1">
    <source>
        <dbReference type="SAM" id="MobiDB-lite"/>
    </source>
</evidence>
<feature type="region of interest" description="Disordered" evidence="1">
    <location>
        <begin position="1"/>
        <end position="36"/>
    </location>
</feature>